<proteinExistence type="predicted"/>
<name>A0A0B9H104_9GAMM</name>
<dbReference type="Gene3D" id="3.40.50.1820">
    <property type="entry name" value="alpha/beta hydrolase"/>
    <property type="match status" value="1"/>
</dbReference>
<feature type="domain" description="GPI inositol-deacylase PGAP1-like alpha/beta" evidence="1">
    <location>
        <begin position="160"/>
        <end position="330"/>
    </location>
</feature>
<sequence>MEFLVDNQASTKRFKHFYASDLRGIGQLVTQAAISTTRIAEGVHQSVWRTMGVPGGSTPDRTRGLTGFVYKNIYKITELLGNGIDKVLENKQPWLESFDEGKKETLERISVLSALNGVMGDRLVEQDNQFAIPMSIYYQQEPLSLDDLHAGQIPQATSKVLLMIHGLCMNDRLWQGEHDGVEVDHGLQLSASLGYTPVYLRYNTGLHTSQNGRQLSDLLEQLVKNWPTPIEELSIVAHSMGGLVARSAVYYGQEQAMTWPDTLKNLVFLGTPHHGAPLERIGNKLGIILSKTPYTAPFNLLSNLRSSGITDLRYGNVIDQDWQGVDRFHNKPDGRIGVPLPQGIECFAIAATTATQRSVLAERLIGDGLVPLNSALGYHSVDEHHLMFAEPSQKIFYEMNHNQLLSDPQVTQQLELWLANNVKSEDTK</sequence>
<evidence type="ECO:0000313" key="2">
    <source>
        <dbReference type="EMBL" id="KHT62522.1"/>
    </source>
</evidence>
<organism evidence="2 3">
    <name type="scientific">Photobacterium gaetbulicola</name>
    <dbReference type="NCBI Taxonomy" id="1295392"/>
    <lineage>
        <taxon>Bacteria</taxon>
        <taxon>Pseudomonadati</taxon>
        <taxon>Pseudomonadota</taxon>
        <taxon>Gammaproteobacteria</taxon>
        <taxon>Vibrionales</taxon>
        <taxon>Vibrionaceae</taxon>
        <taxon>Photobacterium</taxon>
    </lineage>
</organism>
<comment type="caution">
    <text evidence="2">The sequence shown here is derived from an EMBL/GenBank/DDBJ whole genome shotgun (WGS) entry which is preliminary data.</text>
</comment>
<dbReference type="PANTHER" id="PTHR37946">
    <property type="entry name" value="SLL1969 PROTEIN"/>
    <property type="match status" value="1"/>
</dbReference>
<reference evidence="2 3" key="1">
    <citation type="submission" date="2014-12" db="EMBL/GenBank/DDBJ databases">
        <title>Genome sequencing of Photobacterium gaetbulicola AD005a.</title>
        <authorList>
            <person name="Adrian T.G.S."/>
            <person name="Chan K.G."/>
        </authorList>
    </citation>
    <scope>NUCLEOTIDE SEQUENCE [LARGE SCALE GENOMIC DNA]</scope>
    <source>
        <strain evidence="2 3">AD005a</strain>
    </source>
</reference>
<gene>
    <name evidence="2" type="ORF">RJ45_17055</name>
</gene>
<evidence type="ECO:0000313" key="3">
    <source>
        <dbReference type="Proteomes" id="UP000031278"/>
    </source>
</evidence>
<dbReference type="InterPro" id="IPR029058">
    <property type="entry name" value="AB_hydrolase_fold"/>
</dbReference>
<dbReference type="Pfam" id="PF07819">
    <property type="entry name" value="PGAP1"/>
    <property type="match status" value="1"/>
</dbReference>
<dbReference type="InterPro" id="IPR012908">
    <property type="entry name" value="PGAP1-ab_dom-like"/>
</dbReference>
<dbReference type="AlphaFoldDB" id="A0A0B9H104"/>
<dbReference type="EMBL" id="JWLZ01000176">
    <property type="protein sequence ID" value="KHT62522.1"/>
    <property type="molecule type" value="Genomic_DNA"/>
</dbReference>
<dbReference type="SUPFAM" id="SSF53474">
    <property type="entry name" value="alpha/beta-Hydrolases"/>
    <property type="match status" value="1"/>
</dbReference>
<protein>
    <submittedName>
        <fullName evidence="2">Permease</fullName>
    </submittedName>
</protein>
<accession>A0A0B9H104</accession>
<dbReference type="Proteomes" id="UP000031278">
    <property type="component" value="Unassembled WGS sequence"/>
</dbReference>
<dbReference type="GO" id="GO:0016788">
    <property type="term" value="F:hydrolase activity, acting on ester bonds"/>
    <property type="evidence" value="ECO:0007669"/>
    <property type="project" value="InterPro"/>
</dbReference>
<dbReference type="PANTHER" id="PTHR37946:SF1">
    <property type="entry name" value="SLL1969 PROTEIN"/>
    <property type="match status" value="1"/>
</dbReference>
<evidence type="ECO:0000259" key="1">
    <source>
        <dbReference type="Pfam" id="PF07819"/>
    </source>
</evidence>